<dbReference type="AlphaFoldDB" id="A0A246B737"/>
<dbReference type="InterPro" id="IPR036264">
    <property type="entry name" value="Bact_exopeptidase_dim_dom"/>
</dbReference>
<dbReference type="EMBL" id="JASZ02000036">
    <property type="protein sequence ID" value="OWK97199.1"/>
    <property type="molecule type" value="Genomic_DNA"/>
</dbReference>
<dbReference type="Gene3D" id="3.30.70.360">
    <property type="match status" value="1"/>
</dbReference>
<keyword evidence="8" id="KW-1185">Reference proteome</keyword>
<dbReference type="SUPFAM" id="SSF53187">
    <property type="entry name" value="Zn-dependent exopeptidases"/>
    <property type="match status" value="1"/>
</dbReference>
<feature type="domain" description="Peptidase M20 dimerisation" evidence="6">
    <location>
        <begin position="165"/>
        <end position="266"/>
    </location>
</feature>
<evidence type="ECO:0000256" key="3">
    <source>
        <dbReference type="ARBA" id="ARBA00022801"/>
    </source>
</evidence>
<accession>A0A246B737</accession>
<dbReference type="Pfam" id="PF01546">
    <property type="entry name" value="Peptidase_M20"/>
    <property type="match status" value="1"/>
</dbReference>
<dbReference type="Gene3D" id="3.40.630.10">
    <property type="entry name" value="Zn peptidases"/>
    <property type="match status" value="1"/>
</dbReference>
<dbReference type="InterPro" id="IPR050072">
    <property type="entry name" value="Peptidase_M20A"/>
</dbReference>
<protein>
    <submittedName>
        <fullName evidence="7">Acetylornithine deacetylase</fullName>
    </submittedName>
</protein>
<reference evidence="7 8" key="1">
    <citation type="submission" date="2014-01" db="EMBL/GenBank/DDBJ databases">
        <authorList>
            <consortium name="Genome Consortium for Active Teaching"/>
            <person name="Sontag T.C."/>
            <person name="Newman J.D."/>
        </authorList>
    </citation>
    <scope>NUCLEOTIDE SEQUENCE [LARGE SCALE GENOMIC DNA]</scope>
    <source>
        <strain evidence="7 8">DSM 19056</strain>
    </source>
</reference>
<sequence>MENLKKDAKKFLMQLIETPSFSREEEITALIIEKYLREKKIPFQRKGNNIWAKNLYFDENLPTILLNSHHDTVKPNSAYTLDPFKAIEKDGKIFGLGSNDAGASLVSLWAVFSHFYAQKLKYNLIYAATAEEEISGKNGVTSILKDLGKIDFAIVGEPTKMNLAIAEKGLVVLNCVAKGTASHAAHLNDDNSIYKAVRDIQKIQNLSFDKVSEVLGKVKATVTIVNAGSQHNVVPDQCHFTVDVRTNELYSNSEIVEIFQQELESKIQPRSLALNSSRIDLDHPFVWAAQQENCELYGSPTISDQALMPFDSVKIGPGDSRRSHTADEFIYEKELDGGIEKYIKILSHIL</sequence>
<dbReference type="RefSeq" id="WP_088264893.1">
    <property type="nucleotide sequence ID" value="NZ_JASZ02000036.1"/>
</dbReference>
<name>A0A246B737_9FLAO</name>
<evidence type="ECO:0000313" key="7">
    <source>
        <dbReference type="EMBL" id="OWK97199.1"/>
    </source>
</evidence>
<dbReference type="GO" id="GO:0046872">
    <property type="term" value="F:metal ion binding"/>
    <property type="evidence" value="ECO:0007669"/>
    <property type="project" value="UniProtKB-KW"/>
</dbReference>
<dbReference type="GO" id="GO:0008777">
    <property type="term" value="F:acetylornithine deacetylase activity"/>
    <property type="evidence" value="ECO:0007669"/>
    <property type="project" value="TreeGrafter"/>
</dbReference>
<dbReference type="InterPro" id="IPR001261">
    <property type="entry name" value="ArgE/DapE_CS"/>
</dbReference>
<dbReference type="GO" id="GO:0006526">
    <property type="term" value="P:L-arginine biosynthetic process"/>
    <property type="evidence" value="ECO:0007669"/>
    <property type="project" value="TreeGrafter"/>
</dbReference>
<keyword evidence="4" id="KW-0862">Zinc</keyword>
<dbReference type="CDD" id="cd05651">
    <property type="entry name" value="M20_ArgE_DapE-like"/>
    <property type="match status" value="1"/>
</dbReference>
<gene>
    <name evidence="7" type="ORF">AP75_12485</name>
</gene>
<dbReference type="InterPro" id="IPR002933">
    <property type="entry name" value="Peptidase_M20"/>
</dbReference>
<proteinExistence type="predicted"/>
<evidence type="ECO:0000256" key="5">
    <source>
        <dbReference type="ARBA" id="ARBA00023285"/>
    </source>
</evidence>
<dbReference type="SUPFAM" id="SSF55031">
    <property type="entry name" value="Bacterial exopeptidase dimerisation domain"/>
    <property type="match status" value="1"/>
</dbReference>
<keyword evidence="3" id="KW-0378">Hydrolase</keyword>
<dbReference type="PROSITE" id="PS00758">
    <property type="entry name" value="ARGE_DAPE_CPG2_1"/>
    <property type="match status" value="1"/>
</dbReference>
<dbReference type="Proteomes" id="UP000197587">
    <property type="component" value="Unassembled WGS sequence"/>
</dbReference>
<dbReference type="InterPro" id="IPR011650">
    <property type="entry name" value="Peptidase_M20_dimer"/>
</dbReference>
<comment type="caution">
    <text evidence="7">The sequence shown here is derived from an EMBL/GenBank/DDBJ whole genome shotgun (WGS) entry which is preliminary data.</text>
</comment>
<comment type="cofactor">
    <cofactor evidence="1">
        <name>Zn(2+)</name>
        <dbReference type="ChEBI" id="CHEBI:29105"/>
    </cofactor>
</comment>
<evidence type="ECO:0000259" key="6">
    <source>
        <dbReference type="Pfam" id="PF07687"/>
    </source>
</evidence>
<reference evidence="7 8" key="2">
    <citation type="submission" date="2017-05" db="EMBL/GenBank/DDBJ databases">
        <title>Genome of Chryseobacterium haifense.</title>
        <authorList>
            <person name="Newman J.D."/>
        </authorList>
    </citation>
    <scope>NUCLEOTIDE SEQUENCE [LARGE SCALE GENOMIC DNA]</scope>
    <source>
        <strain evidence="7 8">DSM 19056</strain>
    </source>
</reference>
<evidence type="ECO:0000313" key="8">
    <source>
        <dbReference type="Proteomes" id="UP000197587"/>
    </source>
</evidence>
<dbReference type="PANTHER" id="PTHR43808">
    <property type="entry name" value="ACETYLORNITHINE DEACETYLASE"/>
    <property type="match status" value="1"/>
</dbReference>
<evidence type="ECO:0000256" key="4">
    <source>
        <dbReference type="ARBA" id="ARBA00022833"/>
    </source>
</evidence>
<organism evidence="7 8">
    <name type="scientific">Kaistella haifensis DSM 19056</name>
    <dbReference type="NCBI Taxonomy" id="1450526"/>
    <lineage>
        <taxon>Bacteria</taxon>
        <taxon>Pseudomonadati</taxon>
        <taxon>Bacteroidota</taxon>
        <taxon>Flavobacteriia</taxon>
        <taxon>Flavobacteriales</taxon>
        <taxon>Weeksellaceae</taxon>
        <taxon>Chryseobacterium group</taxon>
        <taxon>Kaistella</taxon>
    </lineage>
</organism>
<keyword evidence="2" id="KW-0479">Metal-binding</keyword>
<evidence type="ECO:0000256" key="1">
    <source>
        <dbReference type="ARBA" id="ARBA00001947"/>
    </source>
</evidence>
<keyword evidence="5" id="KW-0170">Cobalt</keyword>
<evidence type="ECO:0000256" key="2">
    <source>
        <dbReference type="ARBA" id="ARBA00022723"/>
    </source>
</evidence>
<dbReference type="Pfam" id="PF07687">
    <property type="entry name" value="M20_dimer"/>
    <property type="match status" value="1"/>
</dbReference>
<dbReference type="PANTHER" id="PTHR43808:SF31">
    <property type="entry name" value="N-ACETYL-L-CITRULLINE DEACETYLASE"/>
    <property type="match status" value="1"/>
</dbReference>